<feature type="region of interest" description="Disordered" evidence="1">
    <location>
        <begin position="28"/>
        <end position="88"/>
    </location>
</feature>
<dbReference type="PANTHER" id="PTHR21579">
    <property type="entry name" value="PROTEIN TINCAR"/>
    <property type="match status" value="1"/>
</dbReference>
<feature type="compositionally biased region" description="Polar residues" evidence="1">
    <location>
        <begin position="52"/>
        <end position="68"/>
    </location>
</feature>
<evidence type="ECO:0000256" key="1">
    <source>
        <dbReference type="SAM" id="MobiDB-lite"/>
    </source>
</evidence>
<dbReference type="OrthoDB" id="10033661at2759"/>
<protein>
    <submittedName>
        <fullName evidence="3">Protein tincar</fullName>
    </submittedName>
</protein>
<sequence>MVQNVLNTTSPISEEVLPLPAALRFPEAAKDHTTYPPRPQRTQTNSKHKQNSGKSSYVMTESKASPGTNKWEASMDSAGKGVRGSKEGGTWAADTTPLHAHLPEVGDWSPLSPELLNYTIALLVFAIRYPSVFWHTNKAFGLLFSLQLIINGIHTILIITAFTILYKVRLLSSLHPTNTY</sequence>
<organism evidence="3 4">
    <name type="scientific">Portunus trituberculatus</name>
    <name type="common">Swimming crab</name>
    <name type="synonym">Neptunus trituberculatus</name>
    <dbReference type="NCBI Taxonomy" id="210409"/>
    <lineage>
        <taxon>Eukaryota</taxon>
        <taxon>Metazoa</taxon>
        <taxon>Ecdysozoa</taxon>
        <taxon>Arthropoda</taxon>
        <taxon>Crustacea</taxon>
        <taxon>Multicrustacea</taxon>
        <taxon>Malacostraca</taxon>
        <taxon>Eumalacostraca</taxon>
        <taxon>Eucarida</taxon>
        <taxon>Decapoda</taxon>
        <taxon>Pleocyemata</taxon>
        <taxon>Brachyura</taxon>
        <taxon>Eubrachyura</taxon>
        <taxon>Portunoidea</taxon>
        <taxon>Portunidae</taxon>
        <taxon>Portuninae</taxon>
        <taxon>Portunus</taxon>
    </lineage>
</organism>
<dbReference type="EMBL" id="VSRR010130428">
    <property type="protein sequence ID" value="MPD02214.1"/>
    <property type="molecule type" value="Genomic_DNA"/>
</dbReference>
<keyword evidence="2" id="KW-1133">Transmembrane helix</keyword>
<evidence type="ECO:0000256" key="2">
    <source>
        <dbReference type="SAM" id="Phobius"/>
    </source>
</evidence>
<comment type="caution">
    <text evidence="3">The sequence shown here is derived from an EMBL/GenBank/DDBJ whole genome shotgun (WGS) entry which is preliminary data.</text>
</comment>
<gene>
    <name evidence="3" type="primary">tinc</name>
    <name evidence="3" type="ORF">E2C01_097781</name>
</gene>
<name>A0A5B7K6L7_PORTR</name>
<dbReference type="InterPro" id="IPR053291">
    <property type="entry name" value="Ommatidial_diff-associated"/>
</dbReference>
<evidence type="ECO:0000313" key="3">
    <source>
        <dbReference type="EMBL" id="MPD02214.1"/>
    </source>
</evidence>
<accession>A0A5B7K6L7</accession>
<dbReference type="Proteomes" id="UP000324222">
    <property type="component" value="Unassembled WGS sequence"/>
</dbReference>
<keyword evidence="2" id="KW-0812">Transmembrane</keyword>
<proteinExistence type="predicted"/>
<keyword evidence="2" id="KW-0472">Membrane</keyword>
<feature type="transmembrane region" description="Helical" evidence="2">
    <location>
        <begin position="140"/>
        <end position="166"/>
    </location>
</feature>
<evidence type="ECO:0000313" key="4">
    <source>
        <dbReference type="Proteomes" id="UP000324222"/>
    </source>
</evidence>
<reference evidence="3 4" key="1">
    <citation type="submission" date="2019-05" db="EMBL/GenBank/DDBJ databases">
        <title>Another draft genome of Portunus trituberculatus and its Hox gene families provides insights of decapod evolution.</title>
        <authorList>
            <person name="Jeong J.-H."/>
            <person name="Song I."/>
            <person name="Kim S."/>
            <person name="Choi T."/>
            <person name="Kim D."/>
            <person name="Ryu S."/>
            <person name="Kim W."/>
        </authorList>
    </citation>
    <scope>NUCLEOTIDE SEQUENCE [LARGE SCALE GENOMIC DNA]</scope>
    <source>
        <tissue evidence="3">Muscle</tissue>
    </source>
</reference>
<dbReference type="PANTHER" id="PTHR21579:SF20">
    <property type="entry name" value="PROTEIN TINCAR"/>
    <property type="match status" value="1"/>
</dbReference>
<keyword evidence="4" id="KW-1185">Reference proteome</keyword>
<dbReference type="AlphaFoldDB" id="A0A5B7K6L7"/>